<dbReference type="RefSeq" id="XP_002544738.1">
    <property type="nucleotide sequence ID" value="XM_002544692.1"/>
</dbReference>
<reference evidence="3" key="1">
    <citation type="journal article" date="2009" name="Genome Res.">
        <title>Comparative genomic analyses of the human fungal pathogens Coccidioides and their relatives.</title>
        <authorList>
            <person name="Sharpton T.J."/>
            <person name="Stajich J.E."/>
            <person name="Rounsley S.D."/>
            <person name="Gardner M.J."/>
            <person name="Wortman J.R."/>
            <person name="Jordar V.S."/>
            <person name="Maiti R."/>
            <person name="Kodira C.D."/>
            <person name="Neafsey D.E."/>
            <person name="Zeng Q."/>
            <person name="Hung C.-Y."/>
            <person name="McMahan C."/>
            <person name="Muszewska A."/>
            <person name="Grynberg M."/>
            <person name="Mandel M.A."/>
            <person name="Kellner E.M."/>
            <person name="Barker B.M."/>
            <person name="Galgiani J.N."/>
            <person name="Orbach M.J."/>
            <person name="Kirkland T.N."/>
            <person name="Cole G.T."/>
            <person name="Henn M.R."/>
            <person name="Birren B.W."/>
            <person name="Taylor J.W."/>
        </authorList>
    </citation>
    <scope>NUCLEOTIDE SEQUENCE [LARGE SCALE GENOMIC DNA]</scope>
    <source>
        <strain evidence="3">UAMH 1704</strain>
    </source>
</reference>
<dbReference type="Proteomes" id="UP000002058">
    <property type="component" value="Unassembled WGS sequence"/>
</dbReference>
<name>C4JN47_UNCRE</name>
<dbReference type="KEGG" id="ure:UREG_04255"/>
<evidence type="ECO:0000256" key="1">
    <source>
        <dbReference type="SAM" id="MobiDB-lite"/>
    </source>
</evidence>
<proteinExistence type="predicted"/>
<organism evidence="2 3">
    <name type="scientific">Uncinocarpus reesii (strain UAMH 1704)</name>
    <dbReference type="NCBI Taxonomy" id="336963"/>
    <lineage>
        <taxon>Eukaryota</taxon>
        <taxon>Fungi</taxon>
        <taxon>Dikarya</taxon>
        <taxon>Ascomycota</taxon>
        <taxon>Pezizomycotina</taxon>
        <taxon>Eurotiomycetes</taxon>
        <taxon>Eurotiomycetidae</taxon>
        <taxon>Onygenales</taxon>
        <taxon>Onygenaceae</taxon>
        <taxon>Uncinocarpus</taxon>
    </lineage>
</organism>
<evidence type="ECO:0000313" key="2">
    <source>
        <dbReference type="EMBL" id="EEP79409.1"/>
    </source>
</evidence>
<dbReference type="EMBL" id="CH476616">
    <property type="protein sequence ID" value="EEP79409.1"/>
    <property type="molecule type" value="Genomic_DNA"/>
</dbReference>
<keyword evidence="3" id="KW-1185">Reference proteome</keyword>
<feature type="region of interest" description="Disordered" evidence="1">
    <location>
        <begin position="171"/>
        <end position="202"/>
    </location>
</feature>
<dbReference type="InParanoid" id="C4JN47"/>
<evidence type="ECO:0000313" key="3">
    <source>
        <dbReference type="Proteomes" id="UP000002058"/>
    </source>
</evidence>
<dbReference type="eggNOG" id="ENOG502RMZW">
    <property type="taxonomic scope" value="Eukaryota"/>
</dbReference>
<protein>
    <submittedName>
        <fullName evidence="2">Uncharacterized protein</fullName>
    </submittedName>
</protein>
<dbReference type="GeneID" id="8437104"/>
<sequence length="582" mass="66052">MVKTTTKLPKTNHRFSIERDRTVSRTQSLFDNVVGHFRINKTRHHWVAGYSNKAMPRNTPASLAIEHGSGDDTAHLSRVAQRLCSILSLFGQPGFSNDLDVIEKTYADEIREQKDVSALQRSICTIWQVKQQEISELEEKISEFEKQKSENEKAVKAAKRERVELEKQKKDLERARGEEKSRMEEESRKKLQAKEKELDKASQKKIEKAKADIKAAYDTLKADKEMLEKQSSASEKALKDEIHDLQLIKKSLRAENAELKIRLSAWEPHLGVAKMSPSNYRDRLRELSEDINNFAERYFDAIPENIEIVGSLGKYEKLSEASPIFEYTSLSAAPISKYMRKAAVRQFISTRVVLILESQLLVQEGQTTAAEFLQNISASLDPPVRTVWKTITAKGLDQVPDFSVDTYAQRFAEHTLGLLQSLVKNSRDQVVDDLKKIFAVALNIWKTKRNNSDQIVINNAPDPSDGVWQVDTQQSLLINEQNIEPNKNRPQCKKPKPFALFPQVIGEFESDSGDGKTTREILHPGIALFSDSPVYNLALDDMEELKIQFRGLHQRHPSSPISPQSFIKFSIPNKLGTNGIAS</sequence>
<accession>C4JN47</accession>
<gene>
    <name evidence="2" type="ORF">UREG_04255</name>
</gene>
<dbReference type="OrthoDB" id="4187708at2759"/>
<dbReference type="AlphaFoldDB" id="C4JN47"/>
<dbReference type="HOGENOM" id="CLU_030963_0_0_1"/>
<dbReference type="VEuPathDB" id="FungiDB:UREG_04255"/>